<proteinExistence type="predicted"/>
<name>A0A5D2B5P9_GOSDA</name>
<sequence length="103" mass="11604">VNYTNSHYLPTLPSPPLPPIPSSPSSPPSSPPSTLLLLCSLHQIGAVTFVAYEFTSDWLEYILLQPNPDFHFYFPSHLLHDSFFFIFGLSKAVKINISWKQLS</sequence>
<accession>A0A5D2B5P9</accession>
<feature type="non-terminal residue" evidence="2">
    <location>
        <position position="1"/>
    </location>
</feature>
<dbReference type="AlphaFoldDB" id="A0A5D2B5P9"/>
<keyword evidence="3" id="KW-1185">Reference proteome</keyword>
<reference evidence="2 3" key="1">
    <citation type="submission" date="2019-06" db="EMBL/GenBank/DDBJ databases">
        <title>WGS assembly of Gossypium darwinii.</title>
        <authorList>
            <person name="Chen Z.J."/>
            <person name="Sreedasyam A."/>
            <person name="Ando A."/>
            <person name="Song Q."/>
            <person name="De L."/>
            <person name="Hulse-Kemp A."/>
            <person name="Ding M."/>
            <person name="Ye W."/>
            <person name="Kirkbride R."/>
            <person name="Jenkins J."/>
            <person name="Plott C."/>
            <person name="Lovell J."/>
            <person name="Lin Y.-M."/>
            <person name="Vaughn R."/>
            <person name="Liu B."/>
            <person name="Li W."/>
            <person name="Simpson S."/>
            <person name="Scheffler B."/>
            <person name="Saski C."/>
            <person name="Grover C."/>
            <person name="Hu G."/>
            <person name="Conover J."/>
            <person name="Carlson J."/>
            <person name="Shu S."/>
            <person name="Boston L."/>
            <person name="Williams M."/>
            <person name="Peterson D."/>
            <person name="Mcgee K."/>
            <person name="Jones D."/>
            <person name="Wendel J."/>
            <person name="Stelly D."/>
            <person name="Grimwood J."/>
            <person name="Schmutz J."/>
        </authorList>
    </citation>
    <scope>NUCLEOTIDE SEQUENCE [LARGE SCALE GENOMIC DNA]</scope>
    <source>
        <strain evidence="2">1808015.09</strain>
    </source>
</reference>
<evidence type="ECO:0000313" key="2">
    <source>
        <dbReference type="EMBL" id="TYG51665.1"/>
    </source>
</evidence>
<gene>
    <name evidence="2" type="ORF">ES288_D10G277700v1</name>
</gene>
<organism evidence="2 3">
    <name type="scientific">Gossypium darwinii</name>
    <name type="common">Darwin's cotton</name>
    <name type="synonym">Gossypium barbadense var. darwinii</name>
    <dbReference type="NCBI Taxonomy" id="34276"/>
    <lineage>
        <taxon>Eukaryota</taxon>
        <taxon>Viridiplantae</taxon>
        <taxon>Streptophyta</taxon>
        <taxon>Embryophyta</taxon>
        <taxon>Tracheophyta</taxon>
        <taxon>Spermatophyta</taxon>
        <taxon>Magnoliopsida</taxon>
        <taxon>eudicotyledons</taxon>
        <taxon>Gunneridae</taxon>
        <taxon>Pentapetalae</taxon>
        <taxon>rosids</taxon>
        <taxon>malvids</taxon>
        <taxon>Malvales</taxon>
        <taxon>Malvaceae</taxon>
        <taxon>Malvoideae</taxon>
        <taxon>Gossypium</taxon>
    </lineage>
</organism>
<dbReference type="Proteomes" id="UP000323506">
    <property type="component" value="Chromosome D10"/>
</dbReference>
<protein>
    <submittedName>
        <fullName evidence="2">Uncharacterized protein</fullName>
    </submittedName>
</protein>
<feature type="compositionally biased region" description="Pro residues" evidence="1">
    <location>
        <begin position="12"/>
        <end position="31"/>
    </location>
</feature>
<evidence type="ECO:0000256" key="1">
    <source>
        <dbReference type="SAM" id="MobiDB-lite"/>
    </source>
</evidence>
<feature type="region of interest" description="Disordered" evidence="1">
    <location>
        <begin position="1"/>
        <end position="32"/>
    </location>
</feature>
<evidence type="ECO:0000313" key="3">
    <source>
        <dbReference type="Proteomes" id="UP000323506"/>
    </source>
</evidence>
<dbReference type="EMBL" id="CM017710">
    <property type="protein sequence ID" value="TYG51665.1"/>
    <property type="molecule type" value="Genomic_DNA"/>
</dbReference>